<dbReference type="PANTHER" id="PTHR45688:SF13">
    <property type="entry name" value="ALANINE--GLYOXYLATE AMINOTRANSFERASE 2-LIKE"/>
    <property type="match status" value="1"/>
</dbReference>
<dbReference type="InterPro" id="IPR015421">
    <property type="entry name" value="PyrdxlP-dep_Trfase_major"/>
</dbReference>
<dbReference type="PROSITE" id="PS00600">
    <property type="entry name" value="AA_TRANSFER_CLASS_3"/>
    <property type="match status" value="1"/>
</dbReference>
<dbReference type="SUPFAM" id="SSF53383">
    <property type="entry name" value="PLP-dependent transferases"/>
    <property type="match status" value="1"/>
</dbReference>
<protein>
    <submittedName>
        <fullName evidence="4">2,2-dialkylglycine decarboxylase (Pyruvate)</fullName>
    </submittedName>
</protein>
<sequence length="446" mass="48200">MTTDPQTTARAAESVDEFWATARRHLIRYAHNDFVPAIIERAAGSEVFDSEGRAILDFTSGQMSALLGHCHPAIVECVSRSVSRLDHLFSWMLSRPVVDLAAALANTLPSGLDRVMLLSTGGESNEAAIRMAKLHTGGHEVVSFDQSYHGVTHAAGAATYGISRRGYGPVAPGNLVIPTPNAYRPLFERDGRHDWRTELDHAFAMVDRQSVGSLAAFIAEPILSTGGVIELPPGYLTALKRKCEERGMLLILDEAQTGLCRTGDWYAFQHEGVAPDILTLSKTLGAGLPLAAVITSDEIESTCHDRGFYFGTTHVSDPLAAAVGLTVVTVLQENAFDRTARQLGDRLRRGLLEIQSRHEQVGDVRGRGLLQGIELVTDRESRTPAHDFGGAVTQACFELGLHLNIVQFPGSSSIFRMAPPLTTTDAELDRGLDILDQALTTVAGRG</sequence>
<dbReference type="EMBL" id="AUBJ02000001">
    <property type="protein sequence ID" value="MCP2330820.1"/>
    <property type="molecule type" value="Genomic_DNA"/>
</dbReference>
<dbReference type="PIRSF" id="PIRSF000521">
    <property type="entry name" value="Transaminase_4ab_Lys_Orn"/>
    <property type="match status" value="1"/>
</dbReference>
<dbReference type="InterPro" id="IPR015422">
    <property type="entry name" value="PyrdxlP-dep_Trfase_small"/>
</dbReference>
<proteinExistence type="inferred from homology"/>
<dbReference type="Proteomes" id="UP000791080">
    <property type="component" value="Unassembled WGS sequence"/>
</dbReference>
<organism evidence="4 5">
    <name type="scientific">Actinoalloteichus caeruleus DSM 43889</name>
    <dbReference type="NCBI Taxonomy" id="1120930"/>
    <lineage>
        <taxon>Bacteria</taxon>
        <taxon>Bacillati</taxon>
        <taxon>Actinomycetota</taxon>
        <taxon>Actinomycetes</taxon>
        <taxon>Pseudonocardiales</taxon>
        <taxon>Pseudonocardiaceae</taxon>
        <taxon>Actinoalloteichus</taxon>
        <taxon>Actinoalloteichus cyanogriseus</taxon>
    </lineage>
</organism>
<comment type="similarity">
    <text evidence="1 3">Belongs to the class-III pyridoxal-phosphate-dependent aminotransferase family.</text>
</comment>
<dbReference type="Gene3D" id="3.90.1150.10">
    <property type="entry name" value="Aspartate Aminotransferase, domain 1"/>
    <property type="match status" value="1"/>
</dbReference>
<gene>
    <name evidence="4" type="ORF">G443_001090</name>
</gene>
<evidence type="ECO:0000256" key="2">
    <source>
        <dbReference type="ARBA" id="ARBA00022898"/>
    </source>
</evidence>
<dbReference type="InterPro" id="IPR005814">
    <property type="entry name" value="Aminotrans_3"/>
</dbReference>
<evidence type="ECO:0000313" key="5">
    <source>
        <dbReference type="Proteomes" id="UP000791080"/>
    </source>
</evidence>
<accession>A0ABT1JE94</accession>
<name>A0ABT1JE94_ACTCY</name>
<dbReference type="CDD" id="cd00610">
    <property type="entry name" value="OAT_like"/>
    <property type="match status" value="1"/>
</dbReference>
<reference evidence="4 5" key="2">
    <citation type="submission" date="2022-06" db="EMBL/GenBank/DDBJ databases">
        <title>Genomic Encyclopedia of Type Strains, Phase I: the one thousand microbial genomes (KMG-I) project.</title>
        <authorList>
            <person name="Kyrpides N."/>
        </authorList>
    </citation>
    <scope>NUCLEOTIDE SEQUENCE [LARGE SCALE GENOMIC DNA]</scope>
    <source>
        <strain evidence="4 5">DSM 43889</strain>
    </source>
</reference>
<evidence type="ECO:0000256" key="3">
    <source>
        <dbReference type="RuleBase" id="RU003560"/>
    </source>
</evidence>
<dbReference type="Pfam" id="PF00202">
    <property type="entry name" value="Aminotran_3"/>
    <property type="match status" value="1"/>
</dbReference>
<keyword evidence="5" id="KW-1185">Reference proteome</keyword>
<keyword evidence="2 3" id="KW-0663">Pyridoxal phosphate</keyword>
<comment type="caution">
    <text evidence="4">The sequence shown here is derived from an EMBL/GenBank/DDBJ whole genome shotgun (WGS) entry which is preliminary data.</text>
</comment>
<dbReference type="InterPro" id="IPR015424">
    <property type="entry name" value="PyrdxlP-dep_Trfase"/>
</dbReference>
<dbReference type="Gene3D" id="3.40.640.10">
    <property type="entry name" value="Type I PLP-dependent aspartate aminotransferase-like (Major domain)"/>
    <property type="match status" value="1"/>
</dbReference>
<reference evidence="4 5" key="1">
    <citation type="submission" date="2013-07" db="EMBL/GenBank/DDBJ databases">
        <authorList>
            <consortium name="DOE Joint Genome Institute"/>
            <person name="Reeve W."/>
            <person name="Huntemann M."/>
            <person name="Han J."/>
            <person name="Chen A."/>
            <person name="Kyrpides N."/>
            <person name="Mavromatis K."/>
            <person name="Markowitz V."/>
            <person name="Palaniappan K."/>
            <person name="Ivanova N."/>
            <person name="Schaumberg A."/>
            <person name="Pati A."/>
            <person name="Liolios K."/>
            <person name="Nordberg H.P."/>
            <person name="Cantor M.N."/>
            <person name="Hua S.X."/>
            <person name="Woyke T."/>
        </authorList>
    </citation>
    <scope>NUCLEOTIDE SEQUENCE [LARGE SCALE GENOMIC DNA]</scope>
    <source>
        <strain evidence="4 5">DSM 43889</strain>
    </source>
</reference>
<evidence type="ECO:0000256" key="1">
    <source>
        <dbReference type="ARBA" id="ARBA00008954"/>
    </source>
</evidence>
<dbReference type="InterPro" id="IPR049704">
    <property type="entry name" value="Aminotrans_3_PPA_site"/>
</dbReference>
<dbReference type="PANTHER" id="PTHR45688">
    <property type="match status" value="1"/>
</dbReference>
<evidence type="ECO:0000313" key="4">
    <source>
        <dbReference type="EMBL" id="MCP2330820.1"/>
    </source>
</evidence>